<organism evidence="1 2">
    <name type="scientific">Microbacterium azadirachtae</name>
    <dbReference type="NCBI Taxonomy" id="582680"/>
    <lineage>
        <taxon>Bacteria</taxon>
        <taxon>Bacillati</taxon>
        <taxon>Actinomycetota</taxon>
        <taxon>Actinomycetes</taxon>
        <taxon>Micrococcales</taxon>
        <taxon>Microbacteriaceae</taxon>
        <taxon>Microbacterium</taxon>
    </lineage>
</organism>
<gene>
    <name evidence="1" type="ORF">SAMN04488591_1762</name>
</gene>
<name>A0A1I6HES9_9MICO</name>
<proteinExistence type="predicted"/>
<dbReference type="AlphaFoldDB" id="A0A1I6HES9"/>
<dbReference type="RefSeq" id="WP_091737824.1">
    <property type="nucleotide sequence ID" value="NZ_FOYR01000002.1"/>
</dbReference>
<dbReference type="Proteomes" id="UP000198877">
    <property type="component" value="Unassembled WGS sequence"/>
</dbReference>
<accession>A0A1I6HES9</accession>
<dbReference type="EMBL" id="FOYR01000002">
    <property type="protein sequence ID" value="SFR52881.1"/>
    <property type="molecule type" value="Genomic_DNA"/>
</dbReference>
<protein>
    <submittedName>
        <fullName evidence="1">Uncharacterized protein</fullName>
    </submittedName>
</protein>
<sequence>MTMHPSMSYRITTLELEQAAVRAERARMAAEHADQIVRRDGILRRALRRLQNSPATATAVRPAVPAAPVPATATAVAEAPVPAAPVPATATAVAEAPVAQLASATVEASTAGAARDRELVGCAPHAA</sequence>
<reference evidence="2" key="1">
    <citation type="submission" date="2016-10" db="EMBL/GenBank/DDBJ databases">
        <authorList>
            <person name="Varghese N."/>
            <person name="Submissions S."/>
        </authorList>
    </citation>
    <scope>NUCLEOTIDE SEQUENCE [LARGE SCALE GENOMIC DNA]</scope>
    <source>
        <strain evidence="2">CL127</strain>
    </source>
</reference>
<evidence type="ECO:0000313" key="1">
    <source>
        <dbReference type="EMBL" id="SFR52881.1"/>
    </source>
</evidence>
<evidence type="ECO:0000313" key="2">
    <source>
        <dbReference type="Proteomes" id="UP000198877"/>
    </source>
</evidence>